<dbReference type="Proteomes" id="UP001062846">
    <property type="component" value="Chromosome 7"/>
</dbReference>
<name>A0ACC0N2N8_RHOML</name>
<accession>A0ACC0N2N8</accession>
<organism evidence="1 2">
    <name type="scientific">Rhododendron molle</name>
    <name type="common">Chinese azalea</name>
    <name type="synonym">Azalea mollis</name>
    <dbReference type="NCBI Taxonomy" id="49168"/>
    <lineage>
        <taxon>Eukaryota</taxon>
        <taxon>Viridiplantae</taxon>
        <taxon>Streptophyta</taxon>
        <taxon>Embryophyta</taxon>
        <taxon>Tracheophyta</taxon>
        <taxon>Spermatophyta</taxon>
        <taxon>Magnoliopsida</taxon>
        <taxon>eudicotyledons</taxon>
        <taxon>Gunneridae</taxon>
        <taxon>Pentapetalae</taxon>
        <taxon>asterids</taxon>
        <taxon>Ericales</taxon>
        <taxon>Ericaceae</taxon>
        <taxon>Ericoideae</taxon>
        <taxon>Rhodoreae</taxon>
        <taxon>Rhododendron</taxon>
    </lineage>
</organism>
<gene>
    <name evidence="1" type="ORF">RHMOL_Rhmol07G0149400</name>
</gene>
<evidence type="ECO:0000313" key="2">
    <source>
        <dbReference type="Proteomes" id="UP001062846"/>
    </source>
</evidence>
<keyword evidence="2" id="KW-1185">Reference proteome</keyword>
<protein>
    <submittedName>
        <fullName evidence="1">Uncharacterized protein</fullName>
    </submittedName>
</protein>
<sequence length="69" mass="7973">MKRGLVHEFFWPEDQYILHTTEAQSISLPLACRHGIALRFRNFDSVFGYPLFLFACLSLKASLKSILNN</sequence>
<dbReference type="EMBL" id="CM046394">
    <property type="protein sequence ID" value="KAI8546823.1"/>
    <property type="molecule type" value="Genomic_DNA"/>
</dbReference>
<proteinExistence type="predicted"/>
<comment type="caution">
    <text evidence="1">The sequence shown here is derived from an EMBL/GenBank/DDBJ whole genome shotgun (WGS) entry which is preliminary data.</text>
</comment>
<reference evidence="1" key="1">
    <citation type="submission" date="2022-02" db="EMBL/GenBank/DDBJ databases">
        <title>Plant Genome Project.</title>
        <authorList>
            <person name="Zhang R.-G."/>
        </authorList>
    </citation>
    <scope>NUCLEOTIDE SEQUENCE</scope>
    <source>
        <strain evidence="1">AT1</strain>
    </source>
</reference>
<evidence type="ECO:0000313" key="1">
    <source>
        <dbReference type="EMBL" id="KAI8546823.1"/>
    </source>
</evidence>